<accession>A0A1H9DJZ9</accession>
<dbReference type="EMBL" id="FOFO01000018">
    <property type="protein sequence ID" value="SEQ13805.1"/>
    <property type="molecule type" value="Genomic_DNA"/>
</dbReference>
<feature type="region of interest" description="Disordered" evidence="1">
    <location>
        <begin position="1"/>
        <end position="22"/>
    </location>
</feature>
<dbReference type="STRING" id="867345.SAMN05421693_11810"/>
<keyword evidence="3" id="KW-1185">Reference proteome</keyword>
<evidence type="ECO:0000313" key="3">
    <source>
        <dbReference type="Proteomes" id="UP000199496"/>
    </source>
</evidence>
<name>A0A1H9DJZ9_9GAMM</name>
<proteinExistence type="predicted"/>
<evidence type="ECO:0000313" key="2">
    <source>
        <dbReference type="EMBL" id="SEQ13805.1"/>
    </source>
</evidence>
<dbReference type="Proteomes" id="UP000199496">
    <property type="component" value="Unassembled WGS sequence"/>
</dbReference>
<sequence>MTGSAHAGRKRVDPLPQKHPNSHQIERLAACLESAFRIPAGDHLVAVLGDGSETSNSEALRTWVSREVHRIQREAVNGCMPQLADQLHRRMCRWDGLA</sequence>
<dbReference type="AlphaFoldDB" id="A0A1H9DJZ9"/>
<organism evidence="2 3">
    <name type="scientific">Ectothiorhodospira magna</name>
    <dbReference type="NCBI Taxonomy" id="867345"/>
    <lineage>
        <taxon>Bacteria</taxon>
        <taxon>Pseudomonadati</taxon>
        <taxon>Pseudomonadota</taxon>
        <taxon>Gammaproteobacteria</taxon>
        <taxon>Chromatiales</taxon>
        <taxon>Ectothiorhodospiraceae</taxon>
        <taxon>Ectothiorhodospira</taxon>
    </lineage>
</organism>
<protein>
    <submittedName>
        <fullName evidence="2">Uncharacterized protein</fullName>
    </submittedName>
</protein>
<reference evidence="2 3" key="1">
    <citation type="submission" date="2016-10" db="EMBL/GenBank/DDBJ databases">
        <authorList>
            <person name="de Groot N.N."/>
        </authorList>
    </citation>
    <scope>NUCLEOTIDE SEQUENCE [LARGE SCALE GENOMIC DNA]</scope>
    <source>
        <strain evidence="2 3">B7-7</strain>
    </source>
</reference>
<gene>
    <name evidence="2" type="ORF">SAMN05421693_11810</name>
</gene>
<evidence type="ECO:0000256" key="1">
    <source>
        <dbReference type="SAM" id="MobiDB-lite"/>
    </source>
</evidence>